<sequence>MGAGGAETAGEGPYCAGDVGEWKERGGWDSNRIPPPSERARESGRGGGVGRRRGRAARVEWGHEVERRRRRRGRLELRLQRPEVGDDRQVGPTCRHPRERREGRMGRPNKEEAERGREWADGPRRKKGRKKKKEKGLDFFWD</sequence>
<gene>
    <name evidence="2" type="primary">OSJNBa0056O06.19</name>
</gene>
<dbReference type="AlphaFoldDB" id="Q6Z1C3"/>
<feature type="compositionally biased region" description="Basic and acidic residues" evidence="1">
    <location>
        <begin position="99"/>
        <end position="123"/>
    </location>
</feature>
<accession>Q6Z1C3</accession>
<dbReference type="Proteomes" id="UP000000763">
    <property type="component" value="Chromosome 8"/>
</dbReference>
<organism evidence="2 3">
    <name type="scientific">Oryza sativa subsp. japonica</name>
    <name type="common">Rice</name>
    <dbReference type="NCBI Taxonomy" id="39947"/>
    <lineage>
        <taxon>Eukaryota</taxon>
        <taxon>Viridiplantae</taxon>
        <taxon>Streptophyta</taxon>
        <taxon>Embryophyta</taxon>
        <taxon>Tracheophyta</taxon>
        <taxon>Spermatophyta</taxon>
        <taxon>Magnoliopsida</taxon>
        <taxon>Liliopsida</taxon>
        <taxon>Poales</taxon>
        <taxon>Poaceae</taxon>
        <taxon>BOP clade</taxon>
        <taxon>Oryzoideae</taxon>
        <taxon>Oryzeae</taxon>
        <taxon>Oryzinae</taxon>
        <taxon>Oryza</taxon>
        <taxon>Oryza sativa</taxon>
    </lineage>
</organism>
<protein>
    <submittedName>
        <fullName evidence="2">Uncharacterized protein</fullName>
    </submittedName>
</protein>
<feature type="compositionally biased region" description="Basic residues" evidence="1">
    <location>
        <begin position="124"/>
        <end position="134"/>
    </location>
</feature>
<feature type="compositionally biased region" description="Basic and acidic residues" evidence="1">
    <location>
        <begin position="74"/>
        <end position="89"/>
    </location>
</feature>
<name>Q6Z1C3_ORYSJ</name>
<evidence type="ECO:0000256" key="1">
    <source>
        <dbReference type="SAM" id="MobiDB-lite"/>
    </source>
</evidence>
<feature type="region of interest" description="Disordered" evidence="1">
    <location>
        <begin position="1"/>
        <end position="142"/>
    </location>
</feature>
<evidence type="ECO:0000313" key="3">
    <source>
        <dbReference type="Proteomes" id="UP000000763"/>
    </source>
</evidence>
<evidence type="ECO:0000313" key="2">
    <source>
        <dbReference type="EMBL" id="BAD05602.1"/>
    </source>
</evidence>
<reference evidence="3" key="2">
    <citation type="journal article" date="2008" name="Nucleic Acids Res.">
        <title>The rice annotation project database (RAP-DB): 2008 update.</title>
        <authorList>
            <consortium name="The rice annotation project (RAP)"/>
        </authorList>
    </citation>
    <scope>GENOME REANNOTATION</scope>
    <source>
        <strain evidence="3">cv. Nipponbare</strain>
    </source>
</reference>
<reference evidence="3" key="1">
    <citation type="journal article" date="2005" name="Nature">
        <title>The map-based sequence of the rice genome.</title>
        <authorList>
            <consortium name="International rice genome sequencing project (IRGSP)"/>
            <person name="Matsumoto T."/>
            <person name="Wu J."/>
            <person name="Kanamori H."/>
            <person name="Katayose Y."/>
            <person name="Fujisawa M."/>
            <person name="Namiki N."/>
            <person name="Mizuno H."/>
            <person name="Yamamoto K."/>
            <person name="Antonio B.A."/>
            <person name="Baba T."/>
            <person name="Sakata K."/>
            <person name="Nagamura Y."/>
            <person name="Aoki H."/>
            <person name="Arikawa K."/>
            <person name="Arita K."/>
            <person name="Bito T."/>
            <person name="Chiden Y."/>
            <person name="Fujitsuka N."/>
            <person name="Fukunaka R."/>
            <person name="Hamada M."/>
            <person name="Harada C."/>
            <person name="Hayashi A."/>
            <person name="Hijishita S."/>
            <person name="Honda M."/>
            <person name="Hosokawa S."/>
            <person name="Ichikawa Y."/>
            <person name="Idonuma A."/>
            <person name="Iijima M."/>
            <person name="Ikeda M."/>
            <person name="Ikeno M."/>
            <person name="Ito K."/>
            <person name="Ito S."/>
            <person name="Ito T."/>
            <person name="Ito Y."/>
            <person name="Ito Y."/>
            <person name="Iwabuchi A."/>
            <person name="Kamiya K."/>
            <person name="Karasawa W."/>
            <person name="Kurita K."/>
            <person name="Katagiri S."/>
            <person name="Kikuta A."/>
            <person name="Kobayashi H."/>
            <person name="Kobayashi N."/>
            <person name="Machita K."/>
            <person name="Maehara T."/>
            <person name="Masukawa M."/>
            <person name="Mizubayashi T."/>
            <person name="Mukai Y."/>
            <person name="Nagasaki H."/>
            <person name="Nagata Y."/>
            <person name="Naito S."/>
            <person name="Nakashima M."/>
            <person name="Nakama Y."/>
            <person name="Nakamichi Y."/>
            <person name="Nakamura M."/>
            <person name="Meguro A."/>
            <person name="Negishi M."/>
            <person name="Ohta I."/>
            <person name="Ohta T."/>
            <person name="Okamoto M."/>
            <person name="Ono N."/>
            <person name="Saji S."/>
            <person name="Sakaguchi M."/>
            <person name="Sakai K."/>
            <person name="Shibata M."/>
            <person name="Shimokawa T."/>
            <person name="Song J."/>
            <person name="Takazaki Y."/>
            <person name="Terasawa K."/>
            <person name="Tsugane M."/>
            <person name="Tsuji K."/>
            <person name="Ueda S."/>
            <person name="Waki K."/>
            <person name="Yamagata H."/>
            <person name="Yamamoto M."/>
            <person name="Yamamoto S."/>
            <person name="Yamane H."/>
            <person name="Yoshiki S."/>
            <person name="Yoshihara R."/>
            <person name="Yukawa K."/>
            <person name="Zhong H."/>
            <person name="Yano M."/>
            <person name="Yuan Q."/>
            <person name="Ouyang S."/>
            <person name="Liu J."/>
            <person name="Jones K.M."/>
            <person name="Gansberger K."/>
            <person name="Moffat K."/>
            <person name="Hill J."/>
            <person name="Bera J."/>
            <person name="Fadrosh D."/>
            <person name="Jin S."/>
            <person name="Johri S."/>
            <person name="Kim M."/>
            <person name="Overton L."/>
            <person name="Reardon M."/>
            <person name="Tsitrin T."/>
            <person name="Vuong H."/>
            <person name="Weaver B."/>
            <person name="Ciecko A."/>
            <person name="Tallon L."/>
            <person name="Jackson J."/>
            <person name="Pai G."/>
            <person name="Aken S.V."/>
            <person name="Utterback T."/>
            <person name="Reidmuller S."/>
            <person name="Feldblyum T."/>
            <person name="Hsiao J."/>
            <person name="Zismann V."/>
            <person name="Iobst S."/>
            <person name="de Vazeille A.R."/>
            <person name="Buell C.R."/>
            <person name="Ying K."/>
            <person name="Li Y."/>
            <person name="Lu T."/>
            <person name="Huang Y."/>
            <person name="Zhao Q."/>
            <person name="Feng Q."/>
            <person name="Zhang L."/>
            <person name="Zhu J."/>
            <person name="Weng Q."/>
            <person name="Mu J."/>
            <person name="Lu Y."/>
            <person name="Fan D."/>
            <person name="Liu Y."/>
            <person name="Guan J."/>
            <person name="Zhang Y."/>
            <person name="Yu S."/>
            <person name="Liu X."/>
            <person name="Zhang Y."/>
            <person name="Hong G."/>
            <person name="Han B."/>
            <person name="Choisne N."/>
            <person name="Demange N."/>
            <person name="Orjeda G."/>
            <person name="Samain S."/>
            <person name="Cattolico L."/>
            <person name="Pelletier E."/>
            <person name="Couloux A."/>
            <person name="Segurens B."/>
            <person name="Wincker P."/>
            <person name="D'Hont A."/>
            <person name="Scarpelli C."/>
            <person name="Weissenbach J."/>
            <person name="Salanoubat M."/>
            <person name="Quetier F."/>
            <person name="Yu Y."/>
            <person name="Kim H.R."/>
            <person name="Rambo T."/>
            <person name="Currie J."/>
            <person name="Collura K."/>
            <person name="Luo M."/>
            <person name="Yang T."/>
            <person name="Ammiraju J.S.S."/>
            <person name="Engler F."/>
            <person name="Soderlund C."/>
            <person name="Wing R.A."/>
            <person name="Palmer L.E."/>
            <person name="de la Bastide M."/>
            <person name="Spiegel L."/>
            <person name="Nascimento L."/>
            <person name="Zutavern T."/>
            <person name="O'Shaughnessy A."/>
            <person name="Dike S."/>
            <person name="Dedhia N."/>
            <person name="Preston R."/>
            <person name="Balija V."/>
            <person name="McCombie W.R."/>
            <person name="Chow T."/>
            <person name="Chen H."/>
            <person name="Chung M."/>
            <person name="Chen C."/>
            <person name="Shaw J."/>
            <person name="Wu H."/>
            <person name="Hsiao K."/>
            <person name="Chao Y."/>
            <person name="Chu M."/>
            <person name="Cheng C."/>
            <person name="Hour A."/>
            <person name="Lee P."/>
            <person name="Lin S."/>
            <person name="Lin Y."/>
            <person name="Liou J."/>
            <person name="Liu S."/>
            <person name="Hsing Y."/>
            <person name="Raghuvanshi S."/>
            <person name="Mohanty A."/>
            <person name="Bharti A.K."/>
            <person name="Gaur A."/>
            <person name="Gupta V."/>
            <person name="Kumar D."/>
            <person name="Ravi V."/>
            <person name="Vij S."/>
            <person name="Kapur A."/>
            <person name="Khurana P."/>
            <person name="Khurana P."/>
            <person name="Khurana J.P."/>
            <person name="Tyagi A.K."/>
            <person name="Gaikwad K."/>
            <person name="Singh A."/>
            <person name="Dalal V."/>
            <person name="Srivastava S."/>
            <person name="Dixit A."/>
            <person name="Pal A.K."/>
            <person name="Ghazi I.A."/>
            <person name="Yadav M."/>
            <person name="Pandit A."/>
            <person name="Bhargava A."/>
            <person name="Sureshbabu K."/>
            <person name="Batra K."/>
            <person name="Sharma T.R."/>
            <person name="Mohapatra T."/>
            <person name="Singh N.K."/>
            <person name="Messing J."/>
            <person name="Nelson A.B."/>
            <person name="Fuks G."/>
            <person name="Kavchok S."/>
            <person name="Keizer G."/>
            <person name="Linton E."/>
            <person name="Llaca V."/>
            <person name="Song R."/>
            <person name="Tanyolac B."/>
            <person name="Young S."/>
            <person name="Ho-Il K."/>
            <person name="Hahn J.H."/>
            <person name="Sangsakoo G."/>
            <person name="Vanavichit A."/>
            <person name="de Mattos Luiz.A.T."/>
            <person name="Zimmer P.D."/>
            <person name="Malone G."/>
            <person name="Dellagostin O."/>
            <person name="de Oliveira A.C."/>
            <person name="Bevan M."/>
            <person name="Bancroft I."/>
            <person name="Minx P."/>
            <person name="Cordum H."/>
            <person name="Wilson R."/>
            <person name="Cheng Z."/>
            <person name="Jin W."/>
            <person name="Jiang J."/>
            <person name="Leong S.A."/>
            <person name="Iwama H."/>
            <person name="Gojobori T."/>
            <person name="Itoh T."/>
            <person name="Niimura Y."/>
            <person name="Fujii Y."/>
            <person name="Habara T."/>
            <person name="Sakai H."/>
            <person name="Sato Y."/>
            <person name="Wilson G."/>
            <person name="Kumar K."/>
            <person name="McCouch S."/>
            <person name="Juretic N."/>
            <person name="Hoen D."/>
            <person name="Wright S."/>
            <person name="Bruskiewich R."/>
            <person name="Bureau T."/>
            <person name="Miyao A."/>
            <person name="Hirochika H."/>
            <person name="Nishikawa T."/>
            <person name="Kadowaki K."/>
            <person name="Sugiura M."/>
            <person name="Burr B."/>
            <person name="Sasaki T."/>
        </authorList>
    </citation>
    <scope>NUCLEOTIDE SEQUENCE [LARGE SCALE GENOMIC DNA]</scope>
    <source>
        <strain evidence="3">cv. Nipponbare</strain>
    </source>
</reference>
<dbReference type="EMBL" id="AP005441">
    <property type="protein sequence ID" value="BAD05602.1"/>
    <property type="molecule type" value="Genomic_DNA"/>
</dbReference>
<feature type="compositionally biased region" description="Basic and acidic residues" evidence="1">
    <location>
        <begin position="57"/>
        <end position="67"/>
    </location>
</feature>
<proteinExistence type="predicted"/>